<sequence>MDRTTRSRRWLGGALALAVGTGLTLMGTAGTAQAADVNVAKNAGFESGLANWTCSGGSGATTTSPVHGGASALKATPAGQDNAKCTQTVVVKPNSTYTLSAWVQGGYTYLGATGTGTTDVSTWTPDTSGWKQLTTRFTTGASTTSVTVYTHGWYGQAAYYADDVSVFGPDGGGGGDPDPVVPSTPAGLGVGTVTSSSVALSWSPVSGATGYNLYQNGAKVQSVTGASATATGLSASTSYQFQVTATNAAGESAKSAAVTGTTSGSGGGGGGTVPKHAVTGYWQNFNNGATVQKISDVPANYDIIAVSFADATGTPGGVTFNLDSAGLGGYTVDQFKADIKAKQAAGKSVIISIGGQNGTVTINDSASATNFANSVHSLMQTYGFDGVDIDLENGLNSTYMTQSLRSLSSKAGSKLVITMAPQTIDMQSTSNEYFRTALNIKDILTVVNMQYYNSGSMLGCDGKVYSQGSVDFLTALACIQLEGGLAPSQVGLGLPASTSGAGSGYVSPAIVNNALDCLARGTNCGSFKPSRTYPSLRGAMTWSTNWDAKSGNAWSNAVGPHVHALP</sequence>
<accession>A0ABV9G4N3</accession>
<evidence type="ECO:0000256" key="4">
    <source>
        <dbReference type="ARBA" id="ARBA00023295"/>
    </source>
</evidence>
<keyword evidence="7" id="KW-0732">Signal</keyword>
<evidence type="ECO:0000256" key="2">
    <source>
        <dbReference type="ARBA" id="ARBA00012729"/>
    </source>
</evidence>
<feature type="domain" description="GH18" evidence="9">
    <location>
        <begin position="276"/>
        <end position="566"/>
    </location>
</feature>
<feature type="signal peptide" evidence="7">
    <location>
        <begin position="1"/>
        <end position="34"/>
    </location>
</feature>
<dbReference type="CDD" id="cd00063">
    <property type="entry name" value="FN3"/>
    <property type="match status" value="1"/>
</dbReference>
<dbReference type="InterPro" id="IPR001579">
    <property type="entry name" value="Glyco_hydro_18_chit_AS"/>
</dbReference>
<evidence type="ECO:0000259" key="8">
    <source>
        <dbReference type="PROSITE" id="PS50853"/>
    </source>
</evidence>
<evidence type="ECO:0000256" key="1">
    <source>
        <dbReference type="ARBA" id="ARBA00009121"/>
    </source>
</evidence>
<evidence type="ECO:0000313" key="11">
    <source>
        <dbReference type="Proteomes" id="UP001595993"/>
    </source>
</evidence>
<dbReference type="SUPFAM" id="SSF49785">
    <property type="entry name" value="Galactose-binding domain-like"/>
    <property type="match status" value="1"/>
</dbReference>
<feature type="domain" description="Fibronectin type-III" evidence="8">
    <location>
        <begin position="184"/>
        <end position="265"/>
    </location>
</feature>
<evidence type="ECO:0000256" key="6">
    <source>
        <dbReference type="RuleBase" id="RU000489"/>
    </source>
</evidence>
<dbReference type="SMART" id="SM00060">
    <property type="entry name" value="FN3"/>
    <property type="match status" value="1"/>
</dbReference>
<evidence type="ECO:0000256" key="7">
    <source>
        <dbReference type="SAM" id="SignalP"/>
    </source>
</evidence>
<proteinExistence type="inferred from homology"/>
<dbReference type="SUPFAM" id="SSF51445">
    <property type="entry name" value="(Trans)glycosidases"/>
    <property type="match status" value="1"/>
</dbReference>
<dbReference type="InterPro" id="IPR050542">
    <property type="entry name" value="Glycosyl_Hydrlase18_Chitinase"/>
</dbReference>
<comment type="caution">
    <text evidence="10">The sequence shown here is derived from an EMBL/GenBank/DDBJ whole genome shotgun (WGS) entry which is preliminary data.</text>
</comment>
<keyword evidence="3 6" id="KW-0378">Hydrolase</keyword>
<protein>
    <recommendedName>
        <fullName evidence="2">chitinase</fullName>
        <ecNumber evidence="2">3.2.1.14</ecNumber>
    </recommendedName>
</protein>
<dbReference type="Proteomes" id="UP001595993">
    <property type="component" value="Unassembled WGS sequence"/>
</dbReference>
<dbReference type="PANTHER" id="PTHR45708">
    <property type="entry name" value="ENDOCHITINASE"/>
    <property type="match status" value="1"/>
</dbReference>
<organism evidence="10 11">
    <name type="scientific">Streptomyces maoxianensis</name>
    <dbReference type="NCBI Taxonomy" id="1459942"/>
    <lineage>
        <taxon>Bacteria</taxon>
        <taxon>Bacillati</taxon>
        <taxon>Actinomycetota</taxon>
        <taxon>Actinomycetes</taxon>
        <taxon>Kitasatosporales</taxon>
        <taxon>Streptomycetaceae</taxon>
        <taxon>Streptomyces</taxon>
    </lineage>
</organism>
<dbReference type="PROSITE" id="PS50853">
    <property type="entry name" value="FN3"/>
    <property type="match status" value="1"/>
</dbReference>
<evidence type="ECO:0000256" key="3">
    <source>
        <dbReference type="ARBA" id="ARBA00022801"/>
    </source>
</evidence>
<keyword evidence="5" id="KW-0119">Carbohydrate metabolism</keyword>
<keyword evidence="4 6" id="KW-0326">Glycosidase</keyword>
<name>A0ABV9G4N3_9ACTN</name>
<dbReference type="EC" id="3.2.1.14" evidence="2"/>
<reference evidence="11" key="1">
    <citation type="journal article" date="2019" name="Int. J. Syst. Evol. Microbiol.">
        <title>The Global Catalogue of Microorganisms (GCM) 10K type strain sequencing project: providing services to taxonomists for standard genome sequencing and annotation.</title>
        <authorList>
            <consortium name="The Broad Institute Genomics Platform"/>
            <consortium name="The Broad Institute Genome Sequencing Center for Infectious Disease"/>
            <person name="Wu L."/>
            <person name="Ma J."/>
        </authorList>
    </citation>
    <scope>NUCLEOTIDE SEQUENCE [LARGE SCALE GENOMIC DNA]</scope>
    <source>
        <strain evidence="11">CGMCC 4.7139</strain>
    </source>
</reference>
<dbReference type="PROSITE" id="PS51910">
    <property type="entry name" value="GH18_2"/>
    <property type="match status" value="1"/>
</dbReference>
<evidence type="ECO:0000259" key="9">
    <source>
        <dbReference type="PROSITE" id="PS51910"/>
    </source>
</evidence>
<dbReference type="InterPro" id="IPR003305">
    <property type="entry name" value="CenC_carb-bd"/>
</dbReference>
<dbReference type="Pfam" id="PF02018">
    <property type="entry name" value="CBM_4_9"/>
    <property type="match status" value="1"/>
</dbReference>
<keyword evidence="11" id="KW-1185">Reference proteome</keyword>
<dbReference type="InterPro" id="IPR017853">
    <property type="entry name" value="GH"/>
</dbReference>
<gene>
    <name evidence="10" type="ORF">ACFO9E_08300</name>
</gene>
<keyword evidence="5" id="KW-0624">Polysaccharide degradation</keyword>
<dbReference type="InterPro" id="IPR001223">
    <property type="entry name" value="Glyco_hydro18_cat"/>
</dbReference>
<comment type="similarity">
    <text evidence="1">Belongs to the glycosyl hydrolase 18 family. Chitinase class II subfamily.</text>
</comment>
<feature type="chain" id="PRO_5046280616" description="chitinase" evidence="7">
    <location>
        <begin position="35"/>
        <end position="566"/>
    </location>
</feature>
<dbReference type="InterPro" id="IPR011583">
    <property type="entry name" value="Chitinase_II/V-like_cat"/>
</dbReference>
<dbReference type="SMART" id="SM00636">
    <property type="entry name" value="Glyco_18"/>
    <property type="match status" value="1"/>
</dbReference>
<dbReference type="Gene3D" id="2.60.120.260">
    <property type="entry name" value="Galactose-binding domain-like"/>
    <property type="match status" value="1"/>
</dbReference>
<dbReference type="CDD" id="cd02871">
    <property type="entry name" value="GH18_chitinase_D-like"/>
    <property type="match status" value="1"/>
</dbReference>
<dbReference type="InterPro" id="IPR008979">
    <property type="entry name" value="Galactose-bd-like_sf"/>
</dbReference>
<dbReference type="PANTHER" id="PTHR45708:SF49">
    <property type="entry name" value="ENDOCHITINASE"/>
    <property type="match status" value="1"/>
</dbReference>
<evidence type="ECO:0000313" key="10">
    <source>
        <dbReference type="EMBL" id="MFC4607816.1"/>
    </source>
</evidence>
<dbReference type="InterPro" id="IPR013783">
    <property type="entry name" value="Ig-like_fold"/>
</dbReference>
<dbReference type="Pfam" id="PF00704">
    <property type="entry name" value="Glyco_hydro_18"/>
    <property type="match status" value="1"/>
</dbReference>
<dbReference type="Pfam" id="PF00041">
    <property type="entry name" value="fn3"/>
    <property type="match status" value="1"/>
</dbReference>
<dbReference type="InterPro" id="IPR036116">
    <property type="entry name" value="FN3_sf"/>
</dbReference>
<dbReference type="PROSITE" id="PS01095">
    <property type="entry name" value="GH18_1"/>
    <property type="match status" value="1"/>
</dbReference>
<dbReference type="RefSeq" id="WP_381192937.1">
    <property type="nucleotide sequence ID" value="NZ_JBHSFE010000008.1"/>
</dbReference>
<dbReference type="SUPFAM" id="SSF49265">
    <property type="entry name" value="Fibronectin type III"/>
    <property type="match status" value="1"/>
</dbReference>
<dbReference type="InterPro" id="IPR006311">
    <property type="entry name" value="TAT_signal"/>
</dbReference>
<dbReference type="EMBL" id="JBHSFE010000008">
    <property type="protein sequence ID" value="MFC4607816.1"/>
    <property type="molecule type" value="Genomic_DNA"/>
</dbReference>
<dbReference type="Gene3D" id="3.20.20.80">
    <property type="entry name" value="Glycosidases"/>
    <property type="match status" value="1"/>
</dbReference>
<dbReference type="PROSITE" id="PS51318">
    <property type="entry name" value="TAT"/>
    <property type="match status" value="1"/>
</dbReference>
<dbReference type="InterPro" id="IPR003961">
    <property type="entry name" value="FN3_dom"/>
</dbReference>
<evidence type="ECO:0000256" key="5">
    <source>
        <dbReference type="ARBA" id="ARBA00023326"/>
    </source>
</evidence>
<dbReference type="Gene3D" id="2.60.40.10">
    <property type="entry name" value="Immunoglobulins"/>
    <property type="match status" value="1"/>
</dbReference>